<keyword evidence="2" id="KW-1185">Reference proteome</keyword>
<evidence type="ECO:0000313" key="2">
    <source>
        <dbReference type="Proteomes" id="UP000031668"/>
    </source>
</evidence>
<comment type="caution">
    <text evidence="1">The sequence shown here is derived from an EMBL/GenBank/DDBJ whole genome shotgun (WGS) entry which is preliminary data.</text>
</comment>
<dbReference type="Proteomes" id="UP000031668">
    <property type="component" value="Unassembled WGS sequence"/>
</dbReference>
<reference evidence="1 2" key="1">
    <citation type="journal article" date="2014" name="Genome Biol. Evol.">
        <title>The genome of the myxosporean Thelohanellus kitauei shows adaptations to nutrient acquisition within its fish host.</title>
        <authorList>
            <person name="Yang Y."/>
            <person name="Xiong J."/>
            <person name="Zhou Z."/>
            <person name="Huo F."/>
            <person name="Miao W."/>
            <person name="Ran C."/>
            <person name="Liu Y."/>
            <person name="Zhang J."/>
            <person name="Feng J."/>
            <person name="Wang M."/>
            <person name="Wang M."/>
            <person name="Wang L."/>
            <person name="Yao B."/>
        </authorList>
    </citation>
    <scope>NUCLEOTIDE SEQUENCE [LARGE SCALE GENOMIC DNA]</scope>
    <source>
        <strain evidence="1">Wuqing</strain>
    </source>
</reference>
<name>A0A0C2MLD5_THEKT</name>
<protein>
    <submittedName>
        <fullName evidence="1">Uncharacterized protein</fullName>
    </submittedName>
</protein>
<organism evidence="1 2">
    <name type="scientific">Thelohanellus kitauei</name>
    <name type="common">Myxosporean</name>
    <dbReference type="NCBI Taxonomy" id="669202"/>
    <lineage>
        <taxon>Eukaryota</taxon>
        <taxon>Metazoa</taxon>
        <taxon>Cnidaria</taxon>
        <taxon>Myxozoa</taxon>
        <taxon>Myxosporea</taxon>
        <taxon>Bivalvulida</taxon>
        <taxon>Platysporina</taxon>
        <taxon>Myxobolidae</taxon>
        <taxon>Thelohanellus</taxon>
    </lineage>
</organism>
<sequence length="112" mass="12903">MFPGNIKSLRIVAYLRIIVIYKYFFTEVDKNSVGLLYNKSVSMLKEYNISQHYVTNHADYGKIDEDLKSQLARHVPSFQLFPLALDESTESYDTAGFLNTSRGISRNLEITE</sequence>
<dbReference type="AlphaFoldDB" id="A0A0C2MLD5"/>
<accession>A0A0C2MLD5</accession>
<gene>
    <name evidence="1" type="ORF">RF11_08354</name>
</gene>
<dbReference type="EMBL" id="JWZT01004981">
    <property type="protein sequence ID" value="KII62441.1"/>
    <property type="molecule type" value="Genomic_DNA"/>
</dbReference>
<evidence type="ECO:0000313" key="1">
    <source>
        <dbReference type="EMBL" id="KII62441.1"/>
    </source>
</evidence>
<proteinExistence type="predicted"/>